<organism evidence="6 7">
    <name type="scientific">Acidaminobacter hydrogenoformans DSM 2784</name>
    <dbReference type="NCBI Taxonomy" id="1120920"/>
    <lineage>
        <taxon>Bacteria</taxon>
        <taxon>Bacillati</taxon>
        <taxon>Bacillota</taxon>
        <taxon>Clostridia</taxon>
        <taxon>Peptostreptococcales</taxon>
        <taxon>Acidaminobacteraceae</taxon>
        <taxon>Acidaminobacter</taxon>
    </lineage>
</organism>
<comment type="subunit">
    <text evidence="2">Heterodimer of SbcC and SbcD.</text>
</comment>
<dbReference type="InterPro" id="IPR027417">
    <property type="entry name" value="P-loop_NTPase"/>
</dbReference>
<dbReference type="EMBL" id="FMWL01000014">
    <property type="protein sequence ID" value="SCZ80818.1"/>
    <property type="molecule type" value="Genomic_DNA"/>
</dbReference>
<keyword evidence="4" id="KW-0175">Coiled coil</keyword>
<dbReference type="SUPFAM" id="SSF52540">
    <property type="entry name" value="P-loop containing nucleoside triphosphate hydrolases"/>
    <property type="match status" value="1"/>
</dbReference>
<evidence type="ECO:0000256" key="3">
    <source>
        <dbReference type="ARBA" id="ARBA00013368"/>
    </source>
</evidence>
<evidence type="ECO:0000256" key="2">
    <source>
        <dbReference type="ARBA" id="ARBA00011322"/>
    </source>
</evidence>
<evidence type="ECO:0000313" key="6">
    <source>
        <dbReference type="EMBL" id="SCZ80818.1"/>
    </source>
</evidence>
<gene>
    <name evidence="6" type="ORF">SAMN03080599_02462</name>
</gene>
<dbReference type="GO" id="GO:0006302">
    <property type="term" value="P:double-strand break repair"/>
    <property type="evidence" value="ECO:0007669"/>
    <property type="project" value="InterPro"/>
</dbReference>
<protein>
    <recommendedName>
        <fullName evidence="3">Nuclease SbcCD subunit C</fullName>
    </recommendedName>
</protein>
<dbReference type="PANTHER" id="PTHR32114:SF2">
    <property type="entry name" value="ABC TRANSPORTER ABCH.3"/>
    <property type="match status" value="1"/>
</dbReference>
<evidence type="ECO:0000256" key="4">
    <source>
        <dbReference type="SAM" id="Coils"/>
    </source>
</evidence>
<reference evidence="6 7" key="1">
    <citation type="submission" date="2016-10" db="EMBL/GenBank/DDBJ databases">
        <authorList>
            <person name="de Groot N.N."/>
        </authorList>
    </citation>
    <scope>NUCLEOTIDE SEQUENCE [LARGE SCALE GENOMIC DNA]</scope>
    <source>
        <strain evidence="6 7">DSM 2784</strain>
    </source>
</reference>
<feature type="coiled-coil region" evidence="4">
    <location>
        <begin position="746"/>
        <end position="808"/>
    </location>
</feature>
<dbReference type="PANTHER" id="PTHR32114">
    <property type="entry name" value="ABC TRANSPORTER ABCH.3"/>
    <property type="match status" value="1"/>
</dbReference>
<feature type="domain" description="Rad50/SbcC-type AAA" evidence="5">
    <location>
        <begin position="5"/>
        <end position="205"/>
    </location>
</feature>
<accession>A0A1G5S3S1</accession>
<dbReference type="InterPro" id="IPR038729">
    <property type="entry name" value="Rad50/SbcC_AAA"/>
</dbReference>
<dbReference type="Pfam" id="PF13558">
    <property type="entry name" value="SbcC_Walker_B"/>
    <property type="match status" value="1"/>
</dbReference>
<proteinExistence type="inferred from homology"/>
<dbReference type="GO" id="GO:0016887">
    <property type="term" value="F:ATP hydrolysis activity"/>
    <property type="evidence" value="ECO:0007669"/>
    <property type="project" value="InterPro"/>
</dbReference>
<name>A0A1G5S3S1_9FIRM</name>
<feature type="coiled-coil region" evidence="4">
    <location>
        <begin position="366"/>
        <end position="475"/>
    </location>
</feature>
<evidence type="ECO:0000313" key="7">
    <source>
        <dbReference type="Proteomes" id="UP000199208"/>
    </source>
</evidence>
<keyword evidence="6" id="KW-0378">Hydrolase</keyword>
<evidence type="ECO:0000256" key="1">
    <source>
        <dbReference type="ARBA" id="ARBA00006930"/>
    </source>
</evidence>
<dbReference type="Gene3D" id="3.40.50.300">
    <property type="entry name" value="P-loop containing nucleotide triphosphate hydrolases"/>
    <property type="match status" value="2"/>
</dbReference>
<evidence type="ECO:0000259" key="5">
    <source>
        <dbReference type="Pfam" id="PF13476"/>
    </source>
</evidence>
<sequence>MKPVKLTISGLNSFEAAQTIDFEALSSKGLFGIFGPTGSGKSTIIDGIVMSLYGPGSMPRGTKDFINTECDQAELEFVFRTAVEGVVREIEIRRVFRRSGEGYRSHQSRLVVRSLEGEILQIEDKQGEVNHSIQDILGLSDSEFLKMVVLPQGKFSEFIQLDPRDRRNMLQNLFGLEIYGDRLTERLKKVLGKLQSQRDQLEGQLSAYDGVDQAELEKLKAASAHWDQQASILEKEAQRQKLAYDALSQRLERQKRLQLLREAASRHEAAKETYQEMKNRLERHEKAEDASEVEGDFRLRQKRLEESRSLLEAAAARYAAAREAAAEHAVSFAALEAAFRSLSLTKHEAVLAQNKWHQAKAVNQLKTEKEKTMALAAAQLKRHEAEVLSLAQHDQALATLSEEINGLTALLEEDGLTQEASDAFLTARDNWEKSKEEKAQLERLKTALERAYEGLGQLEKEQELSQATAEATEEQLRTGVKAYEDLTGERDTNLEALEKARVEKLTVSKALGDFRALLTTQEEETKALKALVEEAAQKARVLASKREAYNAALAVRLRSTLRDGDPCPVCGHLYSPGGEALQGEVDSAWLKAFEEEDQALAVMKHQEKQLEASLLKRRTSLEAEGRHHLEAEDAQLEQAIAGLQKARAEAEAKAEAIRKEQVSLQSLLKDQRDKAEKSLTRLAAQRQELAVMVSRRDMILESQRKHEAVVKAYLQSWHGYACEDEMPSETALTDLFDAFGKKKASAELRRKQLQSLQQKRERDNEEKLRQLKSVSESSLEKERLSNALKQTEAELVRLSAEVGNETDEAVLESRYFQLSRKIEETEAAYPREEAAQAALLEAQERLKNEWVSLEATVNANARQLEESRQRFEEKWRTAGFISEAAWREALLDAETVDRLTNWIRDYEVEGRTILEKLEEYQDLYEASMITEEELMATFKASEDAQLNWTQALEARSTAAQALKVMTQSLQQKTGIEKLLSEVKQETGYFEILQKLLRGNRFVEFLAMNQLDYILQEASRRLMVMTANRYRLEVDSRGNFRISDHHQGGVSRDLRSLSGGETFMASLALALAMSSRLQLRGKIRLETFLLDEGFGSLDAALLDVVMHSLETLIGDQLSVGLISHVEALKARVPVRLDVTPAEPGVSGTKVQTVVN</sequence>
<dbReference type="Pfam" id="PF13476">
    <property type="entry name" value="AAA_23"/>
    <property type="match status" value="1"/>
</dbReference>
<dbReference type="GO" id="GO:0004527">
    <property type="term" value="F:exonuclease activity"/>
    <property type="evidence" value="ECO:0007669"/>
    <property type="project" value="UniProtKB-KW"/>
</dbReference>
<dbReference type="STRING" id="1120920.SAMN03080599_02462"/>
<keyword evidence="6" id="KW-0540">Nuclease</keyword>
<comment type="similarity">
    <text evidence="1">Belongs to the SMC family. SbcC subfamily.</text>
</comment>
<dbReference type="AlphaFoldDB" id="A0A1G5S3S1"/>
<feature type="coiled-coil region" evidence="4">
    <location>
        <begin position="184"/>
        <end position="324"/>
    </location>
</feature>
<feature type="coiled-coil region" evidence="4">
    <location>
        <begin position="626"/>
        <end position="688"/>
    </location>
</feature>
<keyword evidence="7" id="KW-1185">Reference proteome</keyword>
<dbReference type="OrthoDB" id="9795626at2"/>
<dbReference type="RefSeq" id="WP_092591936.1">
    <property type="nucleotide sequence ID" value="NZ_FMWL01000014.1"/>
</dbReference>
<keyword evidence="6" id="KW-0269">Exonuclease</keyword>
<dbReference type="Proteomes" id="UP000199208">
    <property type="component" value="Unassembled WGS sequence"/>
</dbReference>